<evidence type="ECO:0000256" key="3">
    <source>
        <dbReference type="ARBA" id="ARBA00022638"/>
    </source>
</evidence>
<proteinExistence type="inferred from homology"/>
<evidence type="ECO:0000256" key="5">
    <source>
        <dbReference type="ARBA" id="ARBA00023200"/>
    </source>
</evidence>
<dbReference type="OrthoDB" id="5327667at2"/>
<dbReference type="Proteomes" id="UP000198510">
    <property type="component" value="Unassembled WGS sequence"/>
</dbReference>
<dbReference type="GO" id="GO:0042742">
    <property type="term" value="P:defense response to bacterium"/>
    <property type="evidence" value="ECO:0007669"/>
    <property type="project" value="UniProtKB-KW"/>
</dbReference>
<evidence type="ECO:0000256" key="7">
    <source>
        <dbReference type="RuleBase" id="RU003788"/>
    </source>
</evidence>
<dbReference type="AlphaFoldDB" id="A0A1G9B612"/>
<dbReference type="InterPro" id="IPR023346">
    <property type="entry name" value="Lysozyme-like_dom_sf"/>
</dbReference>
<keyword evidence="2 7" id="KW-0929">Antimicrobial</keyword>
<evidence type="ECO:0000256" key="2">
    <source>
        <dbReference type="ARBA" id="ARBA00022529"/>
    </source>
</evidence>
<evidence type="ECO:0000256" key="1">
    <source>
        <dbReference type="ARBA" id="ARBA00000632"/>
    </source>
</evidence>
<dbReference type="GO" id="GO:0003796">
    <property type="term" value="F:lysozyme activity"/>
    <property type="evidence" value="ECO:0007669"/>
    <property type="project" value="UniProtKB-EC"/>
</dbReference>
<dbReference type="GO" id="GO:0016998">
    <property type="term" value="P:cell wall macromolecule catabolic process"/>
    <property type="evidence" value="ECO:0007669"/>
    <property type="project" value="InterPro"/>
</dbReference>
<dbReference type="EC" id="3.2.1.17" evidence="7"/>
<keyword evidence="4 7" id="KW-0378">Hydrolase</keyword>
<dbReference type="InterPro" id="IPR002196">
    <property type="entry name" value="Glyco_hydro_24"/>
</dbReference>
<evidence type="ECO:0000256" key="6">
    <source>
        <dbReference type="ARBA" id="ARBA00023295"/>
    </source>
</evidence>
<keyword evidence="5" id="KW-1035">Host cytoplasm</keyword>
<name>A0A1G9B612_9BACT</name>
<dbReference type="EMBL" id="FNFO01000002">
    <property type="protein sequence ID" value="SDK34919.1"/>
    <property type="molecule type" value="Genomic_DNA"/>
</dbReference>
<protein>
    <recommendedName>
        <fullName evidence="7">Lysozyme</fullName>
        <ecNumber evidence="7">3.2.1.17</ecNumber>
    </recommendedName>
</protein>
<dbReference type="PANTHER" id="PTHR38107:SF3">
    <property type="entry name" value="LYSOZYME RRRD-RELATED"/>
    <property type="match status" value="1"/>
</dbReference>
<dbReference type="PANTHER" id="PTHR38107">
    <property type="match status" value="1"/>
</dbReference>
<keyword evidence="9" id="KW-1185">Reference proteome</keyword>
<comment type="catalytic activity">
    <reaction evidence="1 7">
        <text>Hydrolysis of (1-&gt;4)-beta-linkages between N-acetylmuramic acid and N-acetyl-D-glucosamine residues in a peptidoglycan and between N-acetyl-D-glucosamine residues in chitodextrins.</text>
        <dbReference type="EC" id="3.2.1.17"/>
    </reaction>
</comment>
<dbReference type="InterPro" id="IPR023347">
    <property type="entry name" value="Lysozyme_dom_sf"/>
</dbReference>
<dbReference type="GO" id="GO:0009253">
    <property type="term" value="P:peptidoglycan catabolic process"/>
    <property type="evidence" value="ECO:0007669"/>
    <property type="project" value="InterPro"/>
</dbReference>
<gene>
    <name evidence="8" type="ORF">SAMN05421823_102523</name>
</gene>
<organism evidence="8 9">
    <name type="scientific">Catalinimonas alkaloidigena</name>
    <dbReference type="NCBI Taxonomy" id="1075417"/>
    <lineage>
        <taxon>Bacteria</taxon>
        <taxon>Pseudomonadati</taxon>
        <taxon>Bacteroidota</taxon>
        <taxon>Cytophagia</taxon>
        <taxon>Cytophagales</taxon>
        <taxon>Catalimonadaceae</taxon>
        <taxon>Catalinimonas</taxon>
    </lineage>
</organism>
<evidence type="ECO:0000313" key="8">
    <source>
        <dbReference type="EMBL" id="SDK34919.1"/>
    </source>
</evidence>
<dbReference type="InterPro" id="IPR034690">
    <property type="entry name" value="Endolysin_T4_type"/>
</dbReference>
<dbReference type="InterPro" id="IPR033907">
    <property type="entry name" value="Endolysin_autolysin"/>
</dbReference>
<dbReference type="HAMAP" id="MF_04110">
    <property type="entry name" value="ENDOLYSIN_T4"/>
    <property type="match status" value="1"/>
</dbReference>
<comment type="similarity">
    <text evidence="7">Belongs to the glycosyl hydrolase 24 family.</text>
</comment>
<accession>A0A1G9B612</accession>
<dbReference type="GO" id="GO:0031640">
    <property type="term" value="P:killing of cells of another organism"/>
    <property type="evidence" value="ECO:0007669"/>
    <property type="project" value="UniProtKB-KW"/>
</dbReference>
<dbReference type="CDD" id="cd00737">
    <property type="entry name" value="lyz_endolysin_autolysin"/>
    <property type="match status" value="1"/>
</dbReference>
<evidence type="ECO:0000256" key="4">
    <source>
        <dbReference type="ARBA" id="ARBA00022801"/>
    </source>
</evidence>
<keyword evidence="6 7" id="KW-0326">Glycosidase</keyword>
<dbReference type="STRING" id="1075417.SAMN05421823_102523"/>
<reference evidence="8 9" key="1">
    <citation type="submission" date="2016-10" db="EMBL/GenBank/DDBJ databases">
        <authorList>
            <person name="de Groot N.N."/>
        </authorList>
    </citation>
    <scope>NUCLEOTIDE SEQUENCE [LARGE SCALE GENOMIC DNA]</scope>
    <source>
        <strain evidence="8 9">DSM 25186</strain>
    </source>
</reference>
<dbReference type="RefSeq" id="WP_089680247.1">
    <property type="nucleotide sequence ID" value="NZ_FNFO01000002.1"/>
</dbReference>
<dbReference type="Gene3D" id="1.10.530.40">
    <property type="match status" value="1"/>
</dbReference>
<dbReference type="SUPFAM" id="SSF53955">
    <property type="entry name" value="Lysozyme-like"/>
    <property type="match status" value="1"/>
</dbReference>
<dbReference type="InterPro" id="IPR051018">
    <property type="entry name" value="Bacteriophage_GH24"/>
</dbReference>
<sequence length="155" mass="17506">MQLNSQGIALIRSFEKFEPQAYLCPAGCWTLGWGNTRWENGRPVKPGETITRERAERLFHYWLDRFSDDVRSLLKVKVNENQFSALVSFAYNVGSDIDADDIAEGLGDSTLLKRVNANPSDPAIAAEFAKWKRSNGHVLNGLVRRRAAEATLYFL</sequence>
<dbReference type="Pfam" id="PF00959">
    <property type="entry name" value="Phage_lysozyme"/>
    <property type="match status" value="1"/>
</dbReference>
<evidence type="ECO:0000313" key="9">
    <source>
        <dbReference type="Proteomes" id="UP000198510"/>
    </source>
</evidence>
<keyword evidence="3 7" id="KW-0081">Bacteriolytic enzyme</keyword>